<dbReference type="EMBL" id="AJYQ02000089">
    <property type="protein sequence ID" value="OEE34562.1"/>
    <property type="molecule type" value="Genomic_DNA"/>
</dbReference>
<dbReference type="OrthoDB" id="9770329at2"/>
<dbReference type="InterPro" id="IPR006694">
    <property type="entry name" value="Fatty_acid_hydroxylase"/>
</dbReference>
<dbReference type="GO" id="GO:0016491">
    <property type="term" value="F:oxidoreductase activity"/>
    <property type="evidence" value="ECO:0007669"/>
    <property type="project" value="InterPro"/>
</dbReference>
<comment type="subcellular location">
    <subcellularLocation>
        <location evidence="1">Membrane</location>
    </subcellularLocation>
</comment>
<evidence type="ECO:0000256" key="2">
    <source>
        <dbReference type="ARBA" id="ARBA00022692"/>
    </source>
</evidence>
<dbReference type="PANTHER" id="PTHR11863">
    <property type="entry name" value="STEROL DESATURASE"/>
    <property type="match status" value="1"/>
</dbReference>
<gene>
    <name evidence="7" type="ORF">A1QO_06925</name>
</gene>
<keyword evidence="2 5" id="KW-0812">Transmembrane</keyword>
<name>A0A1E5BFG4_9VIBR</name>
<evidence type="ECO:0000313" key="8">
    <source>
        <dbReference type="Proteomes" id="UP000094741"/>
    </source>
</evidence>
<dbReference type="STRING" id="1187848.A1QO_06925"/>
<dbReference type="Pfam" id="PF04116">
    <property type="entry name" value="FA_hydroxylase"/>
    <property type="match status" value="1"/>
</dbReference>
<sequence>MNNPESIRLIFFVSIFMLCAIWEWVLPRKRLTQSKSVRWLNNIGLVSLNSVLLAVLFPVVAYQAAQYATINEIGLFNRASMPAFLTLIVSVLLLDLAIYCQHAVFHKIPFLWRLHQVHHADQDIDMTTGARFHPVEIILSMFIKIAIVMIVGIPASAVVIFEVLLNGSAMFNHSNARLHPTIDSVLRKWIVTPDMHRVHHSIIARETHSNFGFFLSIWDRLFNTYIAQPKQGHDQMTIGLPVFRSKREQWLDKMLTQPFRKR</sequence>
<reference evidence="7 8" key="1">
    <citation type="journal article" date="2012" name="Science">
        <title>Ecological populations of bacteria act as socially cohesive units of antibiotic production and resistance.</title>
        <authorList>
            <person name="Cordero O.X."/>
            <person name="Wildschutte H."/>
            <person name="Kirkup B."/>
            <person name="Proehl S."/>
            <person name="Ngo L."/>
            <person name="Hussain F."/>
            <person name="Le Roux F."/>
            <person name="Mincer T."/>
            <person name="Polz M.F."/>
        </authorList>
    </citation>
    <scope>NUCLEOTIDE SEQUENCE [LARGE SCALE GENOMIC DNA]</scope>
    <source>
        <strain evidence="7 8">ZF-129</strain>
    </source>
</reference>
<feature type="transmembrane region" description="Helical" evidence="5">
    <location>
        <begin position="81"/>
        <end position="100"/>
    </location>
</feature>
<dbReference type="InterPro" id="IPR050307">
    <property type="entry name" value="Sterol_Desaturase_Related"/>
</dbReference>
<evidence type="ECO:0000313" key="7">
    <source>
        <dbReference type="EMBL" id="OEE34562.1"/>
    </source>
</evidence>
<evidence type="ECO:0000259" key="6">
    <source>
        <dbReference type="Pfam" id="PF04116"/>
    </source>
</evidence>
<keyword evidence="4 5" id="KW-0472">Membrane</keyword>
<feature type="transmembrane region" description="Helical" evidence="5">
    <location>
        <begin position="39"/>
        <end position="61"/>
    </location>
</feature>
<dbReference type="GO" id="GO:0005506">
    <property type="term" value="F:iron ion binding"/>
    <property type="evidence" value="ECO:0007669"/>
    <property type="project" value="InterPro"/>
</dbReference>
<dbReference type="Proteomes" id="UP000094741">
    <property type="component" value="Unassembled WGS sequence"/>
</dbReference>
<organism evidence="7 8">
    <name type="scientific">Vibrio genomosp. F10 str. ZF-129</name>
    <dbReference type="NCBI Taxonomy" id="1187848"/>
    <lineage>
        <taxon>Bacteria</taxon>
        <taxon>Pseudomonadati</taxon>
        <taxon>Pseudomonadota</taxon>
        <taxon>Gammaproteobacteria</taxon>
        <taxon>Vibrionales</taxon>
        <taxon>Vibrionaceae</taxon>
        <taxon>Vibrio</taxon>
    </lineage>
</organism>
<evidence type="ECO:0000256" key="5">
    <source>
        <dbReference type="SAM" id="Phobius"/>
    </source>
</evidence>
<feature type="domain" description="Fatty acid hydroxylase" evidence="6">
    <location>
        <begin position="88"/>
        <end position="224"/>
    </location>
</feature>
<evidence type="ECO:0000256" key="4">
    <source>
        <dbReference type="ARBA" id="ARBA00023136"/>
    </source>
</evidence>
<dbReference type="GO" id="GO:0008610">
    <property type="term" value="P:lipid biosynthetic process"/>
    <property type="evidence" value="ECO:0007669"/>
    <property type="project" value="InterPro"/>
</dbReference>
<evidence type="ECO:0000256" key="1">
    <source>
        <dbReference type="ARBA" id="ARBA00004370"/>
    </source>
</evidence>
<protein>
    <submittedName>
        <fullName evidence="7">Sterol desaturase</fullName>
    </submittedName>
</protein>
<keyword evidence="3 5" id="KW-1133">Transmembrane helix</keyword>
<dbReference type="eggNOG" id="COG3000">
    <property type="taxonomic scope" value="Bacteria"/>
</dbReference>
<accession>A0A1E5BFG4</accession>
<dbReference type="GO" id="GO:0016020">
    <property type="term" value="C:membrane"/>
    <property type="evidence" value="ECO:0007669"/>
    <property type="project" value="UniProtKB-SubCell"/>
</dbReference>
<feature type="transmembrane region" description="Helical" evidence="5">
    <location>
        <begin position="6"/>
        <end position="27"/>
    </location>
</feature>
<dbReference type="AlphaFoldDB" id="A0A1E5BFG4"/>
<feature type="transmembrane region" description="Helical" evidence="5">
    <location>
        <begin position="141"/>
        <end position="165"/>
    </location>
</feature>
<comment type="caution">
    <text evidence="7">The sequence shown here is derived from an EMBL/GenBank/DDBJ whole genome shotgun (WGS) entry which is preliminary data.</text>
</comment>
<dbReference type="RefSeq" id="WP_017033354.1">
    <property type="nucleotide sequence ID" value="NZ_AJYQ02000089.1"/>
</dbReference>
<evidence type="ECO:0000256" key="3">
    <source>
        <dbReference type="ARBA" id="ARBA00022989"/>
    </source>
</evidence>
<proteinExistence type="predicted"/>